<organism evidence="2 3">
    <name type="scientific">Amycolatopsis camponoti</name>
    <dbReference type="NCBI Taxonomy" id="2606593"/>
    <lineage>
        <taxon>Bacteria</taxon>
        <taxon>Bacillati</taxon>
        <taxon>Actinomycetota</taxon>
        <taxon>Actinomycetes</taxon>
        <taxon>Pseudonocardiales</taxon>
        <taxon>Pseudonocardiaceae</taxon>
        <taxon>Amycolatopsis</taxon>
    </lineage>
</organism>
<evidence type="ECO:0000313" key="2">
    <source>
        <dbReference type="EMBL" id="VVJ19621.1"/>
    </source>
</evidence>
<evidence type="ECO:0000256" key="1">
    <source>
        <dbReference type="SAM" id="MobiDB-lite"/>
    </source>
</evidence>
<dbReference type="Proteomes" id="UP000399805">
    <property type="component" value="Unassembled WGS sequence"/>
</dbReference>
<protein>
    <submittedName>
        <fullName evidence="2">Uncharacterized protein</fullName>
    </submittedName>
</protein>
<keyword evidence="3" id="KW-1185">Reference proteome</keyword>
<feature type="region of interest" description="Disordered" evidence="1">
    <location>
        <begin position="46"/>
        <end position="67"/>
    </location>
</feature>
<proteinExistence type="predicted"/>
<gene>
    <name evidence="2" type="ORF">AA23TX_04642</name>
</gene>
<reference evidence="2 3" key="1">
    <citation type="submission" date="2019-09" db="EMBL/GenBank/DDBJ databases">
        <authorList>
            <person name="Leyn A S."/>
        </authorList>
    </citation>
    <scope>NUCLEOTIDE SEQUENCE [LARGE SCALE GENOMIC DNA]</scope>
    <source>
        <strain evidence="2">AA231_1</strain>
    </source>
</reference>
<dbReference type="EMBL" id="CABVGP010000002">
    <property type="protein sequence ID" value="VVJ19621.1"/>
    <property type="molecule type" value="Genomic_DNA"/>
</dbReference>
<dbReference type="AlphaFoldDB" id="A0A6I8LRJ9"/>
<name>A0A6I8LRJ9_9PSEU</name>
<accession>A0A6I8LRJ9</accession>
<sequence>MSAELRHWLFVTRGDSEPLLDAVTGRYSKTIQGAGLPSAGFWTRRHGQAAGDQASARDFGATPSPGEAVAYVDRPHHLSEVHADGVRGESQPCRGSG</sequence>
<evidence type="ECO:0000313" key="3">
    <source>
        <dbReference type="Proteomes" id="UP000399805"/>
    </source>
</evidence>